<dbReference type="SUPFAM" id="SSF51569">
    <property type="entry name" value="Aldolase"/>
    <property type="match status" value="1"/>
</dbReference>
<evidence type="ECO:0000256" key="2">
    <source>
        <dbReference type="ARBA" id="ARBA00023239"/>
    </source>
</evidence>
<dbReference type="PRINTS" id="PR00146">
    <property type="entry name" value="DHPICSNTHASE"/>
</dbReference>
<name>A0ABP9GHK5_9ACTN</name>
<dbReference type="Gene3D" id="3.20.20.70">
    <property type="entry name" value="Aldolase class I"/>
    <property type="match status" value="1"/>
</dbReference>
<keyword evidence="2 3" id="KW-0456">Lyase</keyword>
<protein>
    <submittedName>
        <fullName evidence="4">Dihydrodipicolinate synthase family protein</fullName>
    </submittedName>
</protein>
<dbReference type="InterPro" id="IPR013785">
    <property type="entry name" value="Aldolase_TIM"/>
</dbReference>
<dbReference type="Pfam" id="PF00701">
    <property type="entry name" value="DHDPS"/>
    <property type="match status" value="1"/>
</dbReference>
<dbReference type="CDD" id="cd00408">
    <property type="entry name" value="DHDPS-like"/>
    <property type="match status" value="1"/>
</dbReference>
<dbReference type="InterPro" id="IPR002220">
    <property type="entry name" value="DapA-like"/>
</dbReference>
<evidence type="ECO:0000256" key="3">
    <source>
        <dbReference type="PIRNR" id="PIRNR001365"/>
    </source>
</evidence>
<reference evidence="5" key="1">
    <citation type="journal article" date="2019" name="Int. J. Syst. Evol. Microbiol.">
        <title>The Global Catalogue of Microorganisms (GCM) 10K type strain sequencing project: providing services to taxonomists for standard genome sequencing and annotation.</title>
        <authorList>
            <consortium name="The Broad Institute Genomics Platform"/>
            <consortium name="The Broad Institute Genome Sequencing Center for Infectious Disease"/>
            <person name="Wu L."/>
            <person name="Ma J."/>
        </authorList>
    </citation>
    <scope>NUCLEOTIDE SEQUENCE [LARGE SCALE GENOMIC DNA]</scope>
    <source>
        <strain evidence="5">JCM 18123</strain>
    </source>
</reference>
<dbReference type="Proteomes" id="UP001499993">
    <property type="component" value="Unassembled WGS sequence"/>
</dbReference>
<evidence type="ECO:0000256" key="1">
    <source>
        <dbReference type="ARBA" id="ARBA00007592"/>
    </source>
</evidence>
<keyword evidence="5" id="KW-1185">Reference proteome</keyword>
<evidence type="ECO:0000313" key="5">
    <source>
        <dbReference type="Proteomes" id="UP001499993"/>
    </source>
</evidence>
<dbReference type="RefSeq" id="WP_345556896.1">
    <property type="nucleotide sequence ID" value="NZ_BAABIK010000014.1"/>
</dbReference>
<sequence length="297" mass="30539">MFTGLSAFPLTPTTDDGIDEAAYERMVGRIAASGADSVGALGSTGGYAYLGRRERARAARLAVRSAGTVPVMVGIGALRTRDVLENAEDAQQAGASAVLLAPMTYQPLTDDEVFGLYEDVAAHLSVPLVVYDNPVTTHVSFSDELHGRIAHLPGVASVKIPPVPADPGEARARVAGLRAAVPADVTIGVSGDGAGADGLLAGCDAWYSAVAGVLPEACLAVARAAAAGEAERARALSAELDPLWELFVRYGSYRVISAIAVELALACEPNLPRPVRPLDAAGRRAVAAALDTIGRTS</sequence>
<dbReference type="PANTHER" id="PTHR12128:SF66">
    <property type="entry name" value="4-HYDROXY-2-OXOGLUTARATE ALDOLASE, MITOCHONDRIAL"/>
    <property type="match status" value="1"/>
</dbReference>
<gene>
    <name evidence="4" type="ORF">GCM10023224_27730</name>
</gene>
<proteinExistence type="inferred from homology"/>
<comment type="similarity">
    <text evidence="1 3">Belongs to the DapA family.</text>
</comment>
<accession>A0ABP9GHK5</accession>
<organism evidence="4 5">
    <name type="scientific">Streptomonospora halophila</name>
    <dbReference type="NCBI Taxonomy" id="427369"/>
    <lineage>
        <taxon>Bacteria</taxon>
        <taxon>Bacillati</taxon>
        <taxon>Actinomycetota</taxon>
        <taxon>Actinomycetes</taxon>
        <taxon>Streptosporangiales</taxon>
        <taxon>Nocardiopsidaceae</taxon>
        <taxon>Streptomonospora</taxon>
    </lineage>
</organism>
<dbReference type="PIRSF" id="PIRSF001365">
    <property type="entry name" value="DHDPS"/>
    <property type="match status" value="1"/>
</dbReference>
<comment type="caution">
    <text evidence="4">The sequence shown here is derived from an EMBL/GenBank/DDBJ whole genome shotgun (WGS) entry which is preliminary data.</text>
</comment>
<dbReference type="SMART" id="SM01130">
    <property type="entry name" value="DHDPS"/>
    <property type="match status" value="1"/>
</dbReference>
<dbReference type="EMBL" id="BAABIK010000014">
    <property type="protein sequence ID" value="GAA4943465.1"/>
    <property type="molecule type" value="Genomic_DNA"/>
</dbReference>
<evidence type="ECO:0000313" key="4">
    <source>
        <dbReference type="EMBL" id="GAA4943465.1"/>
    </source>
</evidence>
<dbReference type="PANTHER" id="PTHR12128">
    <property type="entry name" value="DIHYDRODIPICOLINATE SYNTHASE"/>
    <property type="match status" value="1"/>
</dbReference>